<dbReference type="PROSITE" id="PS51837">
    <property type="entry name" value="LITAF"/>
    <property type="match status" value="1"/>
</dbReference>
<keyword evidence="4" id="KW-0862">Zinc</keyword>
<feature type="compositionally biased region" description="Pro residues" evidence="6">
    <location>
        <begin position="11"/>
        <end position="34"/>
    </location>
</feature>
<evidence type="ECO:0000256" key="6">
    <source>
        <dbReference type="SAM" id="MobiDB-lite"/>
    </source>
</evidence>
<keyword evidence="3" id="KW-0479">Metal-binding</keyword>
<proteinExistence type="inferred from homology"/>
<evidence type="ECO:0000256" key="7">
    <source>
        <dbReference type="SAM" id="Phobius"/>
    </source>
</evidence>
<evidence type="ECO:0000256" key="5">
    <source>
        <dbReference type="ARBA" id="ARBA00023136"/>
    </source>
</evidence>
<comment type="caution">
    <text evidence="9">The sequence shown here is derived from an EMBL/GenBank/DDBJ whole genome shotgun (WGS) entry which is preliminary data.</text>
</comment>
<evidence type="ECO:0000313" key="9">
    <source>
        <dbReference type="EMBL" id="CAI2376424.1"/>
    </source>
</evidence>
<dbReference type="GO" id="GO:0008270">
    <property type="term" value="F:zinc ion binding"/>
    <property type="evidence" value="ECO:0007669"/>
    <property type="project" value="TreeGrafter"/>
</dbReference>
<dbReference type="GO" id="GO:0016020">
    <property type="term" value="C:membrane"/>
    <property type="evidence" value="ECO:0007669"/>
    <property type="project" value="UniProtKB-SubCell"/>
</dbReference>
<dbReference type="SMART" id="SM00714">
    <property type="entry name" value="LITAF"/>
    <property type="match status" value="1"/>
</dbReference>
<dbReference type="Proteomes" id="UP001295684">
    <property type="component" value="Unassembled WGS sequence"/>
</dbReference>
<keyword evidence="10" id="KW-1185">Reference proteome</keyword>
<evidence type="ECO:0000259" key="8">
    <source>
        <dbReference type="PROSITE" id="PS51837"/>
    </source>
</evidence>
<feature type="compositionally biased region" description="Polar residues" evidence="6">
    <location>
        <begin position="37"/>
        <end position="46"/>
    </location>
</feature>
<gene>
    <name evidence="9" type="ORF">ECRASSUSDP1_LOCUS17794</name>
</gene>
<dbReference type="InterPro" id="IPR037519">
    <property type="entry name" value="LITAF_fam"/>
</dbReference>
<evidence type="ECO:0000313" key="10">
    <source>
        <dbReference type="Proteomes" id="UP001295684"/>
    </source>
</evidence>
<feature type="region of interest" description="Disordered" evidence="6">
    <location>
        <begin position="1"/>
        <end position="69"/>
    </location>
</feature>
<keyword evidence="7" id="KW-0812">Transmembrane</keyword>
<feature type="transmembrane region" description="Helical" evidence="7">
    <location>
        <begin position="145"/>
        <end position="169"/>
    </location>
</feature>
<organism evidence="9 10">
    <name type="scientific">Euplotes crassus</name>
    <dbReference type="NCBI Taxonomy" id="5936"/>
    <lineage>
        <taxon>Eukaryota</taxon>
        <taxon>Sar</taxon>
        <taxon>Alveolata</taxon>
        <taxon>Ciliophora</taxon>
        <taxon>Intramacronucleata</taxon>
        <taxon>Spirotrichea</taxon>
        <taxon>Hypotrichia</taxon>
        <taxon>Euplotida</taxon>
        <taxon>Euplotidae</taxon>
        <taxon>Moneuplotes</taxon>
    </lineage>
</organism>
<reference evidence="9" key="1">
    <citation type="submission" date="2023-07" db="EMBL/GenBank/DDBJ databases">
        <authorList>
            <consortium name="AG Swart"/>
            <person name="Singh M."/>
            <person name="Singh A."/>
            <person name="Seah K."/>
            <person name="Emmerich C."/>
        </authorList>
    </citation>
    <scope>NUCLEOTIDE SEQUENCE</scope>
    <source>
        <strain evidence="9">DP1</strain>
    </source>
</reference>
<dbReference type="PANTHER" id="PTHR23292">
    <property type="entry name" value="LIPOPOLYSACCHARIDE-INDUCED TUMOR NECROSIS FACTOR-ALPHA FACTOR"/>
    <property type="match status" value="1"/>
</dbReference>
<comment type="subcellular location">
    <subcellularLocation>
        <location evidence="1">Membrane</location>
        <topology evidence="1">Peripheral membrane protein</topology>
    </subcellularLocation>
</comment>
<evidence type="ECO:0000256" key="2">
    <source>
        <dbReference type="ARBA" id="ARBA00005975"/>
    </source>
</evidence>
<dbReference type="PANTHER" id="PTHR23292:SF6">
    <property type="entry name" value="FI16602P1-RELATED"/>
    <property type="match status" value="1"/>
</dbReference>
<evidence type="ECO:0000256" key="3">
    <source>
        <dbReference type="ARBA" id="ARBA00022723"/>
    </source>
</evidence>
<keyword evidence="7" id="KW-1133">Transmembrane helix</keyword>
<evidence type="ECO:0000256" key="1">
    <source>
        <dbReference type="ARBA" id="ARBA00004170"/>
    </source>
</evidence>
<feature type="compositionally biased region" description="Pro residues" evidence="6">
    <location>
        <begin position="47"/>
        <end position="63"/>
    </location>
</feature>
<dbReference type="EMBL" id="CAMPGE010017982">
    <property type="protein sequence ID" value="CAI2376424.1"/>
    <property type="molecule type" value="Genomic_DNA"/>
</dbReference>
<feature type="domain" description="LITAF" evidence="8">
    <location>
        <begin position="107"/>
        <end position="191"/>
    </location>
</feature>
<dbReference type="AlphaFoldDB" id="A0AAD1XPG2"/>
<sequence length="193" mass="20658">MMDGQQKELGGPPPIATAPPPPPPPSNIPAPQPYPATSAQDYSNTPGMPPQPHPQEIQAPPPAQQQYVQPQIQPPSNYAVNTAQPVDDTNTTTSYQVTNANVAPQGPVAPKPNPAMFRGVITSVYCECPSCGQATHTRVEHDYSAMQWIICLIMFIVGLWLCCCIPFCIDSMRSGNHYCSNCGSSIGVIQGSI</sequence>
<comment type="similarity">
    <text evidence="2">Belongs to the CDIP1/LITAF family.</text>
</comment>
<accession>A0AAD1XPG2</accession>
<dbReference type="InterPro" id="IPR006629">
    <property type="entry name" value="LITAF"/>
</dbReference>
<dbReference type="Pfam" id="PF10601">
    <property type="entry name" value="zf-LITAF-like"/>
    <property type="match status" value="1"/>
</dbReference>
<name>A0AAD1XPG2_EUPCR</name>
<protein>
    <recommendedName>
        <fullName evidence="8">LITAF domain-containing protein</fullName>
    </recommendedName>
</protein>
<keyword evidence="5 7" id="KW-0472">Membrane</keyword>
<evidence type="ECO:0000256" key="4">
    <source>
        <dbReference type="ARBA" id="ARBA00022833"/>
    </source>
</evidence>